<keyword evidence="2" id="KW-0472">Membrane</keyword>
<sequence length="214" mass="22625">MKIKQDMSSLSSKLIAIIAIGVTALAVYIYVAPDHTGESVPQPVLADKSVQVKKAVVVKNVNVTIPAVEKKQEAVRNPFAVPPEYLNNQAKSTDGKEPPEQQLSPGSGQMSSFDDGHGAAKAATEVPKISVTGIVSSDDGQQLAVINDGKQSRAYRLGEWIGLYRVKGIASDIVSLTGPAGEIILPITDNIKSEKGIAKERTGSGNDPIHNMAQ</sequence>
<name>A0A1H8P0M8_9FIRM</name>
<evidence type="ECO:0000313" key="4">
    <source>
        <dbReference type="Proteomes" id="UP000198847"/>
    </source>
</evidence>
<dbReference type="OrthoDB" id="9836790at2"/>
<evidence type="ECO:0000313" key="3">
    <source>
        <dbReference type="EMBL" id="SEO35405.1"/>
    </source>
</evidence>
<dbReference type="RefSeq" id="WP_091743607.1">
    <property type="nucleotide sequence ID" value="NZ_FODY01000001.1"/>
</dbReference>
<dbReference type="AlphaFoldDB" id="A0A1H8P0M8"/>
<keyword evidence="4" id="KW-1185">Reference proteome</keyword>
<feature type="transmembrane region" description="Helical" evidence="2">
    <location>
        <begin position="12"/>
        <end position="31"/>
    </location>
</feature>
<accession>A0A1H8P0M8</accession>
<keyword evidence="2" id="KW-1133">Transmembrane helix</keyword>
<gene>
    <name evidence="3" type="ORF">SAMN04490178_101295</name>
</gene>
<reference evidence="3 4" key="1">
    <citation type="submission" date="2016-10" db="EMBL/GenBank/DDBJ databases">
        <authorList>
            <person name="de Groot N.N."/>
        </authorList>
    </citation>
    <scope>NUCLEOTIDE SEQUENCE [LARGE SCALE GENOMIC DNA]</scope>
    <source>
        <strain evidence="3 4">DSM 13305</strain>
    </source>
</reference>
<feature type="region of interest" description="Disordered" evidence="1">
    <location>
        <begin position="82"/>
        <end position="122"/>
    </location>
</feature>
<dbReference type="EMBL" id="FODY01000001">
    <property type="protein sequence ID" value="SEO35405.1"/>
    <property type="molecule type" value="Genomic_DNA"/>
</dbReference>
<keyword evidence="2" id="KW-0812">Transmembrane</keyword>
<dbReference type="Proteomes" id="UP000198847">
    <property type="component" value="Unassembled WGS sequence"/>
</dbReference>
<evidence type="ECO:0000256" key="2">
    <source>
        <dbReference type="SAM" id="Phobius"/>
    </source>
</evidence>
<dbReference type="STRING" id="112903.SAMN04490178_101295"/>
<evidence type="ECO:0000256" key="1">
    <source>
        <dbReference type="SAM" id="MobiDB-lite"/>
    </source>
</evidence>
<protein>
    <submittedName>
        <fullName evidence="3">Uncharacterized protein</fullName>
    </submittedName>
</protein>
<feature type="compositionally biased region" description="Polar residues" evidence="1">
    <location>
        <begin position="101"/>
        <end position="112"/>
    </location>
</feature>
<organism evidence="3 4">
    <name type="scientific">Propionispora vibrioides</name>
    <dbReference type="NCBI Taxonomy" id="112903"/>
    <lineage>
        <taxon>Bacteria</taxon>
        <taxon>Bacillati</taxon>
        <taxon>Bacillota</taxon>
        <taxon>Negativicutes</taxon>
        <taxon>Selenomonadales</taxon>
        <taxon>Sporomusaceae</taxon>
        <taxon>Propionispora</taxon>
    </lineage>
</organism>
<proteinExistence type="predicted"/>